<comment type="caution">
    <text evidence="1">The sequence shown here is derived from an EMBL/GenBank/DDBJ whole genome shotgun (WGS) entry which is preliminary data.</text>
</comment>
<dbReference type="AlphaFoldDB" id="A0AAQ4DZB7"/>
<reference evidence="1 2" key="1">
    <citation type="journal article" date="2023" name="Arcadia Sci">
        <title>De novo assembly of a long-read Amblyomma americanum tick genome.</title>
        <authorList>
            <person name="Chou S."/>
            <person name="Poskanzer K.E."/>
            <person name="Rollins M."/>
            <person name="Thuy-Boun P.S."/>
        </authorList>
    </citation>
    <scope>NUCLEOTIDE SEQUENCE [LARGE SCALE GENOMIC DNA]</scope>
    <source>
        <strain evidence="1">F_SG_1</strain>
        <tissue evidence="1">Salivary glands</tissue>
    </source>
</reference>
<evidence type="ECO:0000313" key="1">
    <source>
        <dbReference type="EMBL" id="KAK8767807.1"/>
    </source>
</evidence>
<keyword evidence="2" id="KW-1185">Reference proteome</keyword>
<evidence type="ECO:0000313" key="2">
    <source>
        <dbReference type="Proteomes" id="UP001321473"/>
    </source>
</evidence>
<name>A0AAQ4DZB7_AMBAM</name>
<gene>
    <name evidence="1" type="ORF">V5799_005412</name>
</gene>
<protein>
    <submittedName>
        <fullName evidence="1">Uncharacterized protein</fullName>
    </submittedName>
</protein>
<organism evidence="1 2">
    <name type="scientific">Amblyomma americanum</name>
    <name type="common">Lone star tick</name>
    <dbReference type="NCBI Taxonomy" id="6943"/>
    <lineage>
        <taxon>Eukaryota</taxon>
        <taxon>Metazoa</taxon>
        <taxon>Ecdysozoa</taxon>
        <taxon>Arthropoda</taxon>
        <taxon>Chelicerata</taxon>
        <taxon>Arachnida</taxon>
        <taxon>Acari</taxon>
        <taxon>Parasitiformes</taxon>
        <taxon>Ixodida</taxon>
        <taxon>Ixodoidea</taxon>
        <taxon>Ixodidae</taxon>
        <taxon>Amblyomminae</taxon>
        <taxon>Amblyomma</taxon>
    </lineage>
</organism>
<dbReference type="Proteomes" id="UP001321473">
    <property type="component" value="Unassembled WGS sequence"/>
</dbReference>
<accession>A0AAQ4DZB7</accession>
<dbReference type="EMBL" id="JARKHS020024954">
    <property type="protein sequence ID" value="KAK8767807.1"/>
    <property type="molecule type" value="Genomic_DNA"/>
</dbReference>
<proteinExistence type="predicted"/>
<sequence length="66" mass="7306">MNHCGGAINKLIKIMTSRFPAKALRPGSENVKTLKEFLEFLSRWESHAKGSAGVLVAADFLEFMPL</sequence>